<proteinExistence type="predicted"/>
<dbReference type="EMBL" id="BSSU01000009">
    <property type="protein sequence ID" value="GLX82514.1"/>
    <property type="molecule type" value="Genomic_DNA"/>
</dbReference>
<keyword evidence="2" id="KW-1185">Reference proteome</keyword>
<sequence length="211" mass="24644">MSFFKKLFSDEKPARQLTHASQLQVKDIIVLCDSFALPEQLRKQQFEVIEVNSYEYQHHTDTEWVLLGVSGEKLYLTLDSDDKNYLKFSLELERSDVEEIFDLDEFGLIFEEPACELNTQNKPADIAQWLDDQYHRQAYGQIGYFHRKDHRSQSLSSYEGKDAGEQFEQYTLYNGDEGKGLDIEVWQDGDTDVFLILFRPISDIKDMFPGS</sequence>
<dbReference type="Proteomes" id="UP001157133">
    <property type="component" value="Unassembled WGS sequence"/>
</dbReference>
<comment type="caution">
    <text evidence="1">The sequence shown here is derived from an EMBL/GenBank/DDBJ whole genome shotgun (WGS) entry which is preliminary data.</text>
</comment>
<dbReference type="RefSeq" id="WP_284207880.1">
    <property type="nucleotide sequence ID" value="NZ_BSSU01000009.1"/>
</dbReference>
<reference evidence="1 2" key="1">
    <citation type="submission" date="2023-03" db="EMBL/GenBank/DDBJ databases">
        <title>Draft genome sequence of Thalassotalea eurytherma JCM 18482T.</title>
        <authorList>
            <person name="Sawabe T."/>
        </authorList>
    </citation>
    <scope>NUCLEOTIDE SEQUENCE [LARGE SCALE GENOMIC DNA]</scope>
    <source>
        <strain evidence="1 2">JCM 18482</strain>
    </source>
</reference>
<gene>
    <name evidence="1" type="ORF">theurythT_19660</name>
</gene>
<accession>A0ABQ6H3L4</accession>
<evidence type="ECO:0000313" key="1">
    <source>
        <dbReference type="EMBL" id="GLX82514.1"/>
    </source>
</evidence>
<evidence type="ECO:0000313" key="2">
    <source>
        <dbReference type="Proteomes" id="UP001157133"/>
    </source>
</evidence>
<protein>
    <recommendedName>
        <fullName evidence="3">DUF4178 domain-containing protein</fullName>
    </recommendedName>
</protein>
<organism evidence="1 2">
    <name type="scientific">Thalassotalea eurytherma</name>
    <dbReference type="NCBI Taxonomy" id="1144278"/>
    <lineage>
        <taxon>Bacteria</taxon>
        <taxon>Pseudomonadati</taxon>
        <taxon>Pseudomonadota</taxon>
        <taxon>Gammaproteobacteria</taxon>
        <taxon>Alteromonadales</taxon>
        <taxon>Colwelliaceae</taxon>
        <taxon>Thalassotalea</taxon>
    </lineage>
</organism>
<evidence type="ECO:0008006" key="3">
    <source>
        <dbReference type="Google" id="ProtNLM"/>
    </source>
</evidence>
<name>A0ABQ6H3L4_9GAMM</name>